<dbReference type="Proteomes" id="UP000188268">
    <property type="component" value="Unassembled WGS sequence"/>
</dbReference>
<evidence type="ECO:0000256" key="1">
    <source>
        <dbReference type="SAM" id="MobiDB-lite"/>
    </source>
</evidence>
<sequence length="261" mass="29419">MFIGFAPGVKGYKLFDLQLKKIFISRDVFYENIYPFSANETQTDKMQLMRHNFVEELVLPIFDKSADFDNFNGVVASGDTTTDPSTSNQQVTAPDNDSSIMDHQSTLHQNQNVVVPVLDVHPQNPEIQISSSQNSNTGTILPTSYIPPQNNVSTLEPTRRSTRQKFRPPYLTAFRTNFKFAQVQTHRTSPRTLESVFTYDNIATKHKVFATAVDSDKEPTTCKEAAKDENWKQALSEELAALKKTKTWQLVDLPPGKLAVS</sequence>
<proteinExistence type="predicted"/>
<feature type="domain" description="Retroviral polymerase SH3-like" evidence="2">
    <location>
        <begin position="1"/>
        <end position="39"/>
    </location>
</feature>
<protein>
    <recommendedName>
        <fullName evidence="2">Retroviral polymerase SH3-like domain-containing protein</fullName>
    </recommendedName>
</protein>
<dbReference type="OMA" id="TIHADHH"/>
<feature type="region of interest" description="Disordered" evidence="1">
    <location>
        <begin position="143"/>
        <end position="163"/>
    </location>
</feature>
<dbReference type="Gramene" id="OMO50185">
    <property type="protein sequence ID" value="OMO50185"/>
    <property type="gene ID" value="CCACVL1_30576"/>
</dbReference>
<feature type="compositionally biased region" description="Polar residues" evidence="1">
    <location>
        <begin position="143"/>
        <end position="156"/>
    </location>
</feature>
<evidence type="ECO:0000313" key="3">
    <source>
        <dbReference type="EMBL" id="OMO50185.1"/>
    </source>
</evidence>
<name>A0A1R3FWM9_COCAP</name>
<dbReference type="Pfam" id="PF25597">
    <property type="entry name" value="SH3_retrovirus"/>
    <property type="match status" value="1"/>
</dbReference>
<evidence type="ECO:0000259" key="2">
    <source>
        <dbReference type="Pfam" id="PF25597"/>
    </source>
</evidence>
<dbReference type="EMBL" id="AWWV01016250">
    <property type="protein sequence ID" value="OMO50185.1"/>
    <property type="molecule type" value="Genomic_DNA"/>
</dbReference>
<dbReference type="AlphaFoldDB" id="A0A1R3FWM9"/>
<dbReference type="OrthoDB" id="1917367at2759"/>
<gene>
    <name evidence="3" type="ORF">CCACVL1_30576</name>
</gene>
<accession>A0A1R3FWM9</accession>
<keyword evidence="4" id="KW-1185">Reference proteome</keyword>
<comment type="caution">
    <text evidence="3">The sequence shown here is derived from an EMBL/GenBank/DDBJ whole genome shotgun (WGS) entry which is preliminary data.</text>
</comment>
<organism evidence="3 4">
    <name type="scientific">Corchorus capsularis</name>
    <name type="common">Jute</name>
    <dbReference type="NCBI Taxonomy" id="210143"/>
    <lineage>
        <taxon>Eukaryota</taxon>
        <taxon>Viridiplantae</taxon>
        <taxon>Streptophyta</taxon>
        <taxon>Embryophyta</taxon>
        <taxon>Tracheophyta</taxon>
        <taxon>Spermatophyta</taxon>
        <taxon>Magnoliopsida</taxon>
        <taxon>eudicotyledons</taxon>
        <taxon>Gunneridae</taxon>
        <taxon>Pentapetalae</taxon>
        <taxon>rosids</taxon>
        <taxon>malvids</taxon>
        <taxon>Malvales</taxon>
        <taxon>Malvaceae</taxon>
        <taxon>Grewioideae</taxon>
        <taxon>Apeibeae</taxon>
        <taxon>Corchorus</taxon>
    </lineage>
</organism>
<reference evidence="3 4" key="1">
    <citation type="submission" date="2013-09" db="EMBL/GenBank/DDBJ databases">
        <title>Corchorus capsularis genome sequencing.</title>
        <authorList>
            <person name="Alam M."/>
            <person name="Haque M.S."/>
            <person name="Islam M.S."/>
            <person name="Emdad E.M."/>
            <person name="Islam M.M."/>
            <person name="Ahmed B."/>
            <person name="Halim A."/>
            <person name="Hossen Q.M.M."/>
            <person name="Hossain M.Z."/>
            <person name="Ahmed R."/>
            <person name="Khan M.M."/>
            <person name="Islam R."/>
            <person name="Rashid M.M."/>
            <person name="Khan S.A."/>
            <person name="Rahman M.S."/>
            <person name="Alam M."/>
        </authorList>
    </citation>
    <scope>NUCLEOTIDE SEQUENCE [LARGE SCALE GENOMIC DNA]</scope>
    <source>
        <strain evidence="4">cv. CVL-1</strain>
        <tissue evidence="3">Whole seedling</tissue>
    </source>
</reference>
<evidence type="ECO:0000313" key="4">
    <source>
        <dbReference type="Proteomes" id="UP000188268"/>
    </source>
</evidence>
<dbReference type="InterPro" id="IPR057670">
    <property type="entry name" value="SH3_retrovirus"/>
</dbReference>
<feature type="compositionally biased region" description="Polar residues" evidence="1">
    <location>
        <begin position="78"/>
        <end position="98"/>
    </location>
</feature>
<feature type="region of interest" description="Disordered" evidence="1">
    <location>
        <begin position="77"/>
        <end position="98"/>
    </location>
</feature>